<evidence type="ECO:0000256" key="2">
    <source>
        <dbReference type="SAM" id="Phobius"/>
    </source>
</evidence>
<reference evidence="3" key="1">
    <citation type="submission" date="2023-10" db="EMBL/GenBank/DDBJ databases">
        <authorList>
            <person name="Chen Y."/>
            <person name="Shah S."/>
            <person name="Dougan E. K."/>
            <person name="Thang M."/>
            <person name="Chan C."/>
        </authorList>
    </citation>
    <scope>NUCLEOTIDE SEQUENCE [LARGE SCALE GENOMIC DNA]</scope>
</reference>
<feature type="transmembrane region" description="Helical" evidence="2">
    <location>
        <begin position="1224"/>
        <end position="1243"/>
    </location>
</feature>
<feature type="transmembrane region" description="Helical" evidence="2">
    <location>
        <begin position="1143"/>
        <end position="1167"/>
    </location>
</feature>
<comment type="caution">
    <text evidence="3">The sequence shown here is derived from an EMBL/GenBank/DDBJ whole genome shotgun (WGS) entry which is preliminary data.</text>
</comment>
<keyword evidence="2" id="KW-1133">Transmembrane helix</keyword>
<feature type="transmembrane region" description="Helical" evidence="2">
    <location>
        <begin position="1197"/>
        <end position="1217"/>
    </location>
</feature>
<protein>
    <submittedName>
        <fullName evidence="3">Uncharacterized protein</fullName>
    </submittedName>
</protein>
<evidence type="ECO:0000256" key="1">
    <source>
        <dbReference type="SAM" id="MobiDB-lite"/>
    </source>
</evidence>
<feature type="compositionally biased region" description="Gly residues" evidence="1">
    <location>
        <begin position="586"/>
        <end position="596"/>
    </location>
</feature>
<dbReference type="EMBL" id="CAUYUJ010005814">
    <property type="protein sequence ID" value="CAK0815065.1"/>
    <property type="molecule type" value="Genomic_DNA"/>
</dbReference>
<proteinExistence type="predicted"/>
<feature type="region of interest" description="Disordered" evidence="1">
    <location>
        <begin position="639"/>
        <end position="660"/>
    </location>
</feature>
<gene>
    <name evidence="3" type="ORF">PCOR1329_LOCUS18492</name>
</gene>
<keyword evidence="2" id="KW-0472">Membrane</keyword>
<accession>A0ABN9R852</accession>
<dbReference type="Proteomes" id="UP001189429">
    <property type="component" value="Unassembled WGS sequence"/>
</dbReference>
<evidence type="ECO:0000313" key="4">
    <source>
        <dbReference type="Proteomes" id="UP001189429"/>
    </source>
</evidence>
<feature type="transmembrane region" description="Helical" evidence="2">
    <location>
        <begin position="1106"/>
        <end position="1131"/>
    </location>
</feature>
<organism evidence="3 4">
    <name type="scientific">Prorocentrum cordatum</name>
    <dbReference type="NCBI Taxonomy" id="2364126"/>
    <lineage>
        <taxon>Eukaryota</taxon>
        <taxon>Sar</taxon>
        <taxon>Alveolata</taxon>
        <taxon>Dinophyceae</taxon>
        <taxon>Prorocentrales</taxon>
        <taxon>Prorocentraceae</taxon>
        <taxon>Prorocentrum</taxon>
    </lineage>
</organism>
<keyword evidence="2" id="KW-0812">Transmembrane</keyword>
<feature type="region of interest" description="Disordered" evidence="1">
    <location>
        <begin position="746"/>
        <end position="786"/>
    </location>
</feature>
<evidence type="ECO:0000313" key="3">
    <source>
        <dbReference type="EMBL" id="CAK0815065.1"/>
    </source>
</evidence>
<keyword evidence="4" id="KW-1185">Reference proteome</keyword>
<feature type="region of interest" description="Disordered" evidence="1">
    <location>
        <begin position="583"/>
        <end position="609"/>
    </location>
</feature>
<sequence>MAVSVAGWGSLFSQLEEKRIPEDALAVLTQEHHLDEGRIESTQKAAKAQGWKADLYLVRRTGTGYVRQGFRTTDRGPKEGLVLSSLHLHTGNDLSGTNLDILFQIGTVVHAAGRPSILGGDWQHLSDSFNSARWPKSVKGNVVAPGQATCCAGSSARVVGNFCVKLESGTRTYDGLSLIPLMAQKAHMAKAFPSGQLIRPQLPAASRQGAQVSAEAAASKQDLDATFSMRLGRYEDELIQHLGAKGRGASEPCESHWQWLAQLRDAAEDAMARDAGSMGPLVRRLDQLSDEGLDFVGHDVEEIRQVGDALCSVTGLGCDAARPMRMLFPKDDALPALRAPWGAAQQTGFAPDAMRRAVGIFHGVARPLTRLFRSTTGARWADQNKRSDIFGPEGQSCDARTWGQAAAGEWATTNMMTRLSALLDLSEAREYTRWRELHSRARGLSLNARLLRLLTALRSTPRLLPHEGGAIELQAPGRGAVAGCYFACLMTRSFPILILGGMAMMPGISVGNVVDDTHAQASDGRMAAARQSGAARRKVRGELQGGGPSVNAWKCKLVGSDFEAAKELARKFHSLAQARARSTRGPGCGFARGGRVGMPARLGRPGKAQRRRVKLITLRKERGRCKQLVSLGHVPAGGENPWGRATGPASAAGGRRQNMHGRRGVEARLLDEALCEEGYLNGAQMHPVDPVAQERVVKSHQLVHYVDEFLARRSELLGPGVTYAPLSMRKVSASLARAELQLPDCSDLPQDAERPSVPQLPQPAERTLQPIDTSGPCRPRPRRRAPPGIEELYLGSVQGWQAECAPRFRRQRFPGRGAAARPAAAPFDSAAHLVVVVQQTGSADFGAAEGPPGLNSLSAARSHIRALEKKLANIREPLTDEVQQRVQLQIVPVLKAKLDMEVDPLAERRRNAASHVFGVTAGDIATASLRQLSAWQRGGRECDAVVPRFVPDGIAEEEHEWQDLAEEPPEFSPGVAAGWKLANCQAEESSSSARHPVEMPSVLGDSKTEVDTAAHVSEELAWTWPTGRCWSMLREWARGDPVDTAALAAARGRRGRVEMRLADAERVQRSFAMVDAAARLLEELAWATVAHEQASVACPINCHCDYGMSGILLGIFVILAAGVFTFFPVFLNWFAWEWYIDLCWLWFCLGVVILTFACVYECCVGAPDAKARKPEADVEASVACPINCHCDYGMSGILLGIFVILAAGVFTFLPVFLNWFAWEWYIDLCWLWFCLGVVILTFGCVYERCVGAPDAKARKPEADVEDGAANALALYIMINN</sequence>
<name>A0ABN9R852_9DINO</name>